<dbReference type="PROSITE" id="PS50112">
    <property type="entry name" value="PAS"/>
    <property type="match status" value="2"/>
</dbReference>
<comment type="caution">
    <text evidence="10">The sequence shown here is derived from an EMBL/GenBank/DDBJ whole genome shotgun (WGS) entry which is preliminary data.</text>
</comment>
<dbReference type="InterPro" id="IPR052162">
    <property type="entry name" value="Sensor_kinase/Photoreceptor"/>
</dbReference>
<dbReference type="SMART" id="SM00091">
    <property type="entry name" value="PAS"/>
    <property type="match status" value="4"/>
</dbReference>
<dbReference type="PANTHER" id="PTHR43304">
    <property type="entry name" value="PHYTOCHROME-LIKE PROTEIN CPH1"/>
    <property type="match status" value="1"/>
</dbReference>
<keyword evidence="5" id="KW-0418">Kinase</keyword>
<feature type="domain" description="PAC" evidence="9">
    <location>
        <begin position="343"/>
        <end position="395"/>
    </location>
</feature>
<feature type="domain" description="PAC" evidence="9">
    <location>
        <begin position="216"/>
        <end position="269"/>
    </location>
</feature>
<feature type="domain" description="Histidine kinase" evidence="7">
    <location>
        <begin position="702"/>
        <end position="928"/>
    </location>
</feature>
<name>A0A917J0H1_9BACT</name>
<dbReference type="SUPFAM" id="SSF55874">
    <property type="entry name" value="ATPase domain of HSP90 chaperone/DNA topoisomerase II/histidine kinase"/>
    <property type="match status" value="1"/>
</dbReference>
<evidence type="ECO:0000259" key="7">
    <source>
        <dbReference type="PROSITE" id="PS50109"/>
    </source>
</evidence>
<sequence>MSERLNEWEGQAALERYELLEKATCDLIWDWNIQNNTLWWNDHFRKWLGNPEETFADADSWKQRVHPADLPRVMQEVDSLLERGGSHWCGEYRFLRGDGAYAYVYDRGYVQYKDGKPLRIAGVMQDVTERVREEQLRNEAEKERSFALDAAEIGTWVLYPLTSQVKWDERCKQLYGFSKADFVSFDLVLKYIHKEDVPLVSAAVAAALDAQTGGVYDIRFRTIGAEDNRLRWLHCKGQAYFDEKGIAYRFAGTAQDITAQVEERRQANKTERIARLAVDRTGVGTFFIDMNTGEDMYSPTGARIITGVETAEINRATLIGHVHPEDREIRRQAYEKALETGYLQYEARFIWRDESVHAAKITGMYTFDSSGTPVDFSGLIQDITPEMNARQEQRKLLSLVENSENIKAVSDTKGHLVYLNRTGRRLAGIAEEGALPVIQMQDLFTANYPVFAEEAWSGRVQLKQVSTAATIPCHADVRKIFDNGTFIGYGATLRDLRPELEARRVLEESERRFKDLVMSSPAPIGMYLGEELRVTLVNQAILNAWEKDASVIGKTFAEALPEMEGQPFEAILKQVYRTGVAYEAREEEVLLMRNGQLTSTWYNFSYTPLKNQQGEVYGVLNTAEEITDVVKAKLVLAEAEIRLEQQVEERTGELQATTEELQATTEELQSTNEELTTTNEELNEANMLLQRSNKELEQYAFVASHDLQEPLRKIRLYAGMVYNYKEMPDKAREMLAKIIYSGERMSVLIKDLLEFSRLLRNEKMIGMVDLDTVLQNVLSDFEVAILDKNADIQWDRLPAIEAEPLQMNQLVFNLISNALKFTRPGVLPQIAIRVQPLQVEELEQEPLLKGVQQWYAISVADNGIGFDIRYSDQIFEVFKRLHTRDVYPGSGIGLALCRKIVQNHNGWLQVQSQEGVGTIITAILPERQQGTL</sequence>
<dbReference type="Pfam" id="PF08447">
    <property type="entry name" value="PAS_3"/>
    <property type="match status" value="3"/>
</dbReference>
<reference evidence="10" key="1">
    <citation type="journal article" date="2014" name="Int. J. Syst. Evol. Microbiol.">
        <title>Complete genome sequence of Corynebacterium casei LMG S-19264T (=DSM 44701T), isolated from a smear-ripened cheese.</title>
        <authorList>
            <consortium name="US DOE Joint Genome Institute (JGI-PGF)"/>
            <person name="Walter F."/>
            <person name="Albersmeier A."/>
            <person name="Kalinowski J."/>
            <person name="Ruckert C."/>
        </authorList>
    </citation>
    <scope>NUCLEOTIDE SEQUENCE</scope>
    <source>
        <strain evidence="10">CGMCC 1.15290</strain>
    </source>
</reference>
<dbReference type="SMART" id="SM00387">
    <property type="entry name" value="HATPase_c"/>
    <property type="match status" value="1"/>
</dbReference>
<reference evidence="10" key="2">
    <citation type="submission" date="2020-09" db="EMBL/GenBank/DDBJ databases">
        <authorList>
            <person name="Sun Q."/>
            <person name="Zhou Y."/>
        </authorList>
    </citation>
    <scope>NUCLEOTIDE SEQUENCE</scope>
    <source>
        <strain evidence="10">CGMCC 1.15290</strain>
    </source>
</reference>
<feature type="domain" description="PAC" evidence="9">
    <location>
        <begin position="88"/>
        <end position="139"/>
    </location>
</feature>
<dbReference type="InterPro" id="IPR003594">
    <property type="entry name" value="HATPase_dom"/>
</dbReference>
<dbReference type="Pfam" id="PF02518">
    <property type="entry name" value="HATPase_c"/>
    <property type="match status" value="1"/>
</dbReference>
<dbReference type="InterPro" id="IPR000700">
    <property type="entry name" value="PAS-assoc_C"/>
</dbReference>
<dbReference type="InterPro" id="IPR013656">
    <property type="entry name" value="PAS_4"/>
</dbReference>
<dbReference type="InterPro" id="IPR003661">
    <property type="entry name" value="HisK_dim/P_dom"/>
</dbReference>
<evidence type="ECO:0000259" key="8">
    <source>
        <dbReference type="PROSITE" id="PS50112"/>
    </source>
</evidence>
<dbReference type="SUPFAM" id="SSF47384">
    <property type="entry name" value="Homodimeric domain of signal transducing histidine kinase"/>
    <property type="match status" value="1"/>
</dbReference>
<dbReference type="SMART" id="SM00086">
    <property type="entry name" value="PAC"/>
    <property type="match status" value="5"/>
</dbReference>
<dbReference type="InterPro" id="IPR004358">
    <property type="entry name" value="Sig_transdc_His_kin-like_C"/>
</dbReference>
<dbReference type="InterPro" id="IPR036890">
    <property type="entry name" value="HATPase_C_sf"/>
</dbReference>
<proteinExistence type="predicted"/>
<evidence type="ECO:0000313" key="10">
    <source>
        <dbReference type="EMBL" id="GGH69421.1"/>
    </source>
</evidence>
<feature type="domain" description="PAS" evidence="8">
    <location>
        <begin position="140"/>
        <end position="211"/>
    </location>
</feature>
<dbReference type="GO" id="GO:0000155">
    <property type="term" value="F:phosphorelay sensor kinase activity"/>
    <property type="evidence" value="ECO:0007669"/>
    <property type="project" value="InterPro"/>
</dbReference>
<accession>A0A917J0H1</accession>
<keyword evidence="4" id="KW-0808">Transferase</keyword>
<evidence type="ECO:0000313" key="11">
    <source>
        <dbReference type="Proteomes" id="UP000627292"/>
    </source>
</evidence>
<dbReference type="Gene3D" id="3.30.565.10">
    <property type="entry name" value="Histidine kinase-like ATPase, C-terminal domain"/>
    <property type="match status" value="1"/>
</dbReference>
<dbReference type="InterPro" id="IPR001610">
    <property type="entry name" value="PAC"/>
</dbReference>
<feature type="domain" description="PAC" evidence="9">
    <location>
        <begin position="585"/>
        <end position="638"/>
    </location>
</feature>
<dbReference type="PROSITE" id="PS50113">
    <property type="entry name" value="PAC"/>
    <property type="match status" value="4"/>
</dbReference>
<dbReference type="Proteomes" id="UP000627292">
    <property type="component" value="Unassembled WGS sequence"/>
</dbReference>
<dbReference type="SUPFAM" id="SSF55785">
    <property type="entry name" value="PYP-like sensor domain (PAS domain)"/>
    <property type="match status" value="4"/>
</dbReference>
<evidence type="ECO:0000256" key="5">
    <source>
        <dbReference type="ARBA" id="ARBA00022777"/>
    </source>
</evidence>
<dbReference type="Gene3D" id="1.10.287.130">
    <property type="match status" value="1"/>
</dbReference>
<dbReference type="EC" id="2.7.13.3" evidence="2"/>
<dbReference type="InterPro" id="IPR036097">
    <property type="entry name" value="HisK_dim/P_sf"/>
</dbReference>
<gene>
    <name evidence="10" type="ORF">GCM10011379_26710</name>
</gene>
<protein>
    <recommendedName>
        <fullName evidence="2">histidine kinase</fullName>
        <ecNumber evidence="2">2.7.13.3</ecNumber>
    </recommendedName>
</protein>
<dbReference type="SMART" id="SM00388">
    <property type="entry name" value="HisKA"/>
    <property type="match status" value="1"/>
</dbReference>
<dbReference type="Gene3D" id="3.30.450.20">
    <property type="entry name" value="PAS domain"/>
    <property type="match status" value="4"/>
</dbReference>
<dbReference type="CDD" id="cd00082">
    <property type="entry name" value="HisKA"/>
    <property type="match status" value="1"/>
</dbReference>
<dbReference type="InterPro" id="IPR005467">
    <property type="entry name" value="His_kinase_dom"/>
</dbReference>
<dbReference type="CDD" id="cd00130">
    <property type="entry name" value="PAS"/>
    <property type="match status" value="2"/>
</dbReference>
<evidence type="ECO:0000259" key="9">
    <source>
        <dbReference type="PROSITE" id="PS50113"/>
    </source>
</evidence>
<evidence type="ECO:0000256" key="2">
    <source>
        <dbReference type="ARBA" id="ARBA00012438"/>
    </source>
</evidence>
<dbReference type="InterPro" id="IPR013655">
    <property type="entry name" value="PAS_fold_3"/>
</dbReference>
<evidence type="ECO:0000256" key="3">
    <source>
        <dbReference type="ARBA" id="ARBA00022553"/>
    </source>
</evidence>
<dbReference type="EMBL" id="BMIB01000003">
    <property type="protein sequence ID" value="GGH69421.1"/>
    <property type="molecule type" value="Genomic_DNA"/>
</dbReference>
<evidence type="ECO:0000256" key="4">
    <source>
        <dbReference type="ARBA" id="ARBA00022679"/>
    </source>
</evidence>
<evidence type="ECO:0000256" key="1">
    <source>
        <dbReference type="ARBA" id="ARBA00000085"/>
    </source>
</evidence>
<dbReference type="InterPro" id="IPR000014">
    <property type="entry name" value="PAS"/>
</dbReference>
<dbReference type="InterPro" id="IPR035965">
    <property type="entry name" value="PAS-like_dom_sf"/>
</dbReference>
<dbReference type="Pfam" id="PF08448">
    <property type="entry name" value="PAS_4"/>
    <property type="match status" value="1"/>
</dbReference>
<organism evidence="10 11">
    <name type="scientific">Filimonas zeae</name>
    <dbReference type="NCBI Taxonomy" id="1737353"/>
    <lineage>
        <taxon>Bacteria</taxon>
        <taxon>Pseudomonadati</taxon>
        <taxon>Bacteroidota</taxon>
        <taxon>Chitinophagia</taxon>
        <taxon>Chitinophagales</taxon>
        <taxon>Chitinophagaceae</taxon>
        <taxon>Filimonas</taxon>
    </lineage>
</organism>
<dbReference type="RefSeq" id="WP_188953008.1">
    <property type="nucleotide sequence ID" value="NZ_BMIB01000003.1"/>
</dbReference>
<keyword evidence="6" id="KW-0175">Coiled coil</keyword>
<feature type="coiled-coil region" evidence="6">
    <location>
        <begin position="629"/>
        <end position="699"/>
    </location>
</feature>
<feature type="domain" description="PAS" evidence="8">
    <location>
        <begin position="270"/>
        <end position="341"/>
    </location>
</feature>
<dbReference type="PANTHER" id="PTHR43304:SF1">
    <property type="entry name" value="PAC DOMAIN-CONTAINING PROTEIN"/>
    <property type="match status" value="1"/>
</dbReference>
<dbReference type="PRINTS" id="PR00344">
    <property type="entry name" value="BCTRLSENSOR"/>
</dbReference>
<comment type="catalytic activity">
    <reaction evidence="1">
        <text>ATP + protein L-histidine = ADP + protein N-phospho-L-histidine.</text>
        <dbReference type="EC" id="2.7.13.3"/>
    </reaction>
</comment>
<dbReference type="PROSITE" id="PS50109">
    <property type="entry name" value="HIS_KIN"/>
    <property type="match status" value="1"/>
</dbReference>
<dbReference type="NCBIfam" id="TIGR00229">
    <property type="entry name" value="sensory_box"/>
    <property type="match status" value="2"/>
</dbReference>
<keyword evidence="3" id="KW-0597">Phosphoprotein</keyword>
<dbReference type="Pfam" id="PF00512">
    <property type="entry name" value="HisKA"/>
    <property type="match status" value="1"/>
</dbReference>
<dbReference type="AlphaFoldDB" id="A0A917J0H1"/>
<keyword evidence="11" id="KW-1185">Reference proteome</keyword>
<dbReference type="Gene3D" id="2.10.70.100">
    <property type="match status" value="1"/>
</dbReference>
<evidence type="ECO:0000256" key="6">
    <source>
        <dbReference type="SAM" id="Coils"/>
    </source>
</evidence>